<name>A0AAD2E873_9LAMI</name>
<comment type="similarity">
    <text evidence="2">Belongs to the Tim17/Tim22/Tim23 family.</text>
</comment>
<keyword evidence="5" id="KW-0999">Mitochondrion inner membrane</keyword>
<evidence type="ECO:0000256" key="8">
    <source>
        <dbReference type="ARBA" id="ARBA00023010"/>
    </source>
</evidence>
<keyword evidence="4" id="KW-0812">Transmembrane</keyword>
<evidence type="ECO:0000313" key="12">
    <source>
        <dbReference type="Proteomes" id="UP000834106"/>
    </source>
</evidence>
<keyword evidence="3" id="KW-0813">Transport</keyword>
<keyword evidence="10" id="KW-0472">Membrane</keyword>
<organism evidence="11 12">
    <name type="scientific">Fraxinus pennsylvanica</name>
    <dbReference type="NCBI Taxonomy" id="56036"/>
    <lineage>
        <taxon>Eukaryota</taxon>
        <taxon>Viridiplantae</taxon>
        <taxon>Streptophyta</taxon>
        <taxon>Embryophyta</taxon>
        <taxon>Tracheophyta</taxon>
        <taxon>Spermatophyta</taxon>
        <taxon>Magnoliopsida</taxon>
        <taxon>eudicotyledons</taxon>
        <taxon>Gunneridae</taxon>
        <taxon>Pentapetalae</taxon>
        <taxon>asterids</taxon>
        <taxon>lamiids</taxon>
        <taxon>Lamiales</taxon>
        <taxon>Oleaceae</taxon>
        <taxon>Oleeae</taxon>
        <taxon>Fraxinus</taxon>
    </lineage>
</organism>
<comment type="subcellular location">
    <subcellularLocation>
        <location evidence="1">Mitochondrion inner membrane</location>
        <topology evidence="1">Multi-pass membrane protein</topology>
    </subcellularLocation>
</comment>
<evidence type="ECO:0000256" key="6">
    <source>
        <dbReference type="ARBA" id="ARBA00022927"/>
    </source>
</evidence>
<evidence type="ECO:0000256" key="4">
    <source>
        <dbReference type="ARBA" id="ARBA00022692"/>
    </source>
</evidence>
<dbReference type="Proteomes" id="UP000834106">
    <property type="component" value="Chromosome 16"/>
</dbReference>
<proteinExistence type="inferred from homology"/>
<keyword evidence="9" id="KW-0496">Mitochondrion</keyword>
<dbReference type="AlphaFoldDB" id="A0AAD2E873"/>
<keyword evidence="7" id="KW-1133">Transmembrane helix</keyword>
<dbReference type="GO" id="GO:0030150">
    <property type="term" value="P:protein import into mitochondrial matrix"/>
    <property type="evidence" value="ECO:0007669"/>
    <property type="project" value="TreeGrafter"/>
</dbReference>
<keyword evidence="8" id="KW-0811">Translocation</keyword>
<gene>
    <name evidence="11" type="ORF">FPE_LOCUS25791</name>
</gene>
<keyword evidence="12" id="KW-1185">Reference proteome</keyword>
<evidence type="ECO:0000256" key="5">
    <source>
        <dbReference type="ARBA" id="ARBA00022792"/>
    </source>
</evidence>
<sequence>MVHDEPWFDHLLDQTGEFFRVGIVGGPAFYTLKGMYNSPKGECLIRGLQAVRVNAPRCAGHCAVWGGLTSVFESSLIHVRKKDDPWTSVLSNAAAAGLLELCRGLGPASRSALIFGSGMAIFQGYLIVKNRVQSPQPDFEELDKKQKRGGIKT</sequence>
<evidence type="ECO:0000256" key="7">
    <source>
        <dbReference type="ARBA" id="ARBA00022989"/>
    </source>
</evidence>
<protein>
    <submittedName>
        <fullName evidence="11">Uncharacterized protein</fullName>
    </submittedName>
</protein>
<evidence type="ECO:0000313" key="11">
    <source>
        <dbReference type="EMBL" id="CAI9778361.1"/>
    </source>
</evidence>
<keyword evidence="6" id="KW-0653">Protein transport</keyword>
<evidence type="ECO:0000256" key="3">
    <source>
        <dbReference type="ARBA" id="ARBA00022448"/>
    </source>
</evidence>
<evidence type="ECO:0000256" key="10">
    <source>
        <dbReference type="ARBA" id="ARBA00023136"/>
    </source>
</evidence>
<evidence type="ECO:0000256" key="1">
    <source>
        <dbReference type="ARBA" id="ARBA00004448"/>
    </source>
</evidence>
<dbReference type="PANTHER" id="PTHR10485">
    <property type="entry name" value="MITOCHONDRIAL IMPORT INNER MEMBRANE TRANSLOCASE SUBUNIT TIM-17"/>
    <property type="match status" value="1"/>
</dbReference>
<dbReference type="Pfam" id="PF02466">
    <property type="entry name" value="Tim17"/>
    <property type="match status" value="1"/>
</dbReference>
<dbReference type="GO" id="GO:0005744">
    <property type="term" value="C:TIM23 mitochondrial import inner membrane translocase complex"/>
    <property type="evidence" value="ECO:0007669"/>
    <property type="project" value="TreeGrafter"/>
</dbReference>
<dbReference type="PANTHER" id="PTHR10485:SF0">
    <property type="entry name" value="AT05822P-RELATED"/>
    <property type="match status" value="1"/>
</dbReference>
<evidence type="ECO:0000256" key="2">
    <source>
        <dbReference type="ARBA" id="ARBA00008444"/>
    </source>
</evidence>
<dbReference type="EMBL" id="OU503051">
    <property type="protein sequence ID" value="CAI9778361.1"/>
    <property type="molecule type" value="Genomic_DNA"/>
</dbReference>
<evidence type="ECO:0000256" key="9">
    <source>
        <dbReference type="ARBA" id="ARBA00023128"/>
    </source>
</evidence>
<accession>A0AAD2E873</accession>
<dbReference type="GO" id="GO:0008320">
    <property type="term" value="F:protein transmembrane transporter activity"/>
    <property type="evidence" value="ECO:0007669"/>
    <property type="project" value="TreeGrafter"/>
</dbReference>
<reference evidence="11" key="1">
    <citation type="submission" date="2023-05" db="EMBL/GenBank/DDBJ databases">
        <authorList>
            <person name="Huff M."/>
        </authorList>
    </citation>
    <scope>NUCLEOTIDE SEQUENCE</scope>
</reference>